<evidence type="ECO:0000256" key="1">
    <source>
        <dbReference type="ARBA" id="ARBA00007806"/>
    </source>
</evidence>
<evidence type="ECO:0000259" key="3">
    <source>
        <dbReference type="Pfam" id="PF01055"/>
    </source>
</evidence>
<organism evidence="6 7">
    <name type="scientific">Lactobacillus gasseri (strain ATCC 33323 / DSM 20243 / BCRC 14619 / CIP 102991 / JCM 1131 / KCTC 3163 / NCIMB 11718 / NCTC 13722 / AM63)</name>
    <dbReference type="NCBI Taxonomy" id="324831"/>
    <lineage>
        <taxon>Bacteria</taxon>
        <taxon>Bacillati</taxon>
        <taxon>Bacillota</taxon>
        <taxon>Bacilli</taxon>
        <taxon>Lactobacillales</taxon>
        <taxon>Lactobacillaceae</taxon>
        <taxon>Lactobacillus</taxon>
    </lineage>
</organism>
<dbReference type="SUPFAM" id="SSF74650">
    <property type="entry name" value="Galactose mutarotase-like"/>
    <property type="match status" value="1"/>
</dbReference>
<dbReference type="InterPro" id="IPR000322">
    <property type="entry name" value="Glyco_hydro_31_TIM"/>
</dbReference>
<dbReference type="Gene3D" id="2.60.40.1180">
    <property type="entry name" value="Golgi alpha-mannosidase II"/>
    <property type="match status" value="1"/>
</dbReference>
<dbReference type="SUPFAM" id="SSF51445">
    <property type="entry name" value="(Trans)glycosidases"/>
    <property type="match status" value="1"/>
</dbReference>
<evidence type="ECO:0000256" key="2">
    <source>
        <dbReference type="RuleBase" id="RU361185"/>
    </source>
</evidence>
<dbReference type="InterPro" id="IPR011013">
    <property type="entry name" value="Gal_mutarotase_sf_dom"/>
</dbReference>
<feature type="domain" description="Glycoside hydrolase family 31 N-terminal" evidence="4">
    <location>
        <begin position="33"/>
        <end position="195"/>
    </location>
</feature>
<evidence type="ECO:0000259" key="4">
    <source>
        <dbReference type="Pfam" id="PF13802"/>
    </source>
</evidence>
<dbReference type="InterPro" id="IPR048395">
    <property type="entry name" value="Glyco_hydro_31_C"/>
</dbReference>
<dbReference type="Proteomes" id="UP000000664">
    <property type="component" value="Chromosome"/>
</dbReference>
<gene>
    <name evidence="6" type="ordered locus">LGAS_0520</name>
</gene>
<comment type="similarity">
    <text evidence="1 2">Belongs to the glycosyl hydrolase 31 family.</text>
</comment>
<dbReference type="GO" id="GO:0004553">
    <property type="term" value="F:hydrolase activity, hydrolyzing O-glycosyl compounds"/>
    <property type="evidence" value="ECO:0007669"/>
    <property type="project" value="InterPro"/>
</dbReference>
<dbReference type="Gene3D" id="2.60.40.1760">
    <property type="entry name" value="glycosyl hydrolase (family 31)"/>
    <property type="match status" value="1"/>
</dbReference>
<accession>A0A805ZNB0</accession>
<dbReference type="GO" id="GO:0005975">
    <property type="term" value="P:carbohydrate metabolic process"/>
    <property type="evidence" value="ECO:0007669"/>
    <property type="project" value="InterPro"/>
</dbReference>
<dbReference type="InterPro" id="IPR017853">
    <property type="entry name" value="GH"/>
</dbReference>
<dbReference type="SUPFAM" id="SSF51011">
    <property type="entry name" value="Glycosyl hydrolase domain"/>
    <property type="match status" value="1"/>
</dbReference>
<dbReference type="GO" id="GO:0030246">
    <property type="term" value="F:carbohydrate binding"/>
    <property type="evidence" value="ECO:0007669"/>
    <property type="project" value="InterPro"/>
</dbReference>
<protein>
    <submittedName>
        <fullName evidence="6">Alpha-glucosidase, family 31 of glycosyl hydrolase</fullName>
    </submittedName>
</protein>
<evidence type="ECO:0000259" key="5">
    <source>
        <dbReference type="Pfam" id="PF21365"/>
    </source>
</evidence>
<dbReference type="CDD" id="cd06591">
    <property type="entry name" value="GH31_xylosidase_XylS"/>
    <property type="match status" value="1"/>
</dbReference>
<dbReference type="GeneID" id="29638668"/>
<feature type="domain" description="Glycosyl hydrolase family 31 C-terminal" evidence="5">
    <location>
        <begin position="583"/>
        <end position="665"/>
    </location>
</feature>
<dbReference type="Gene3D" id="3.20.20.80">
    <property type="entry name" value="Glycosidases"/>
    <property type="match status" value="1"/>
</dbReference>
<dbReference type="KEGG" id="lga:LGAS_0520"/>
<evidence type="ECO:0000313" key="7">
    <source>
        <dbReference type="Proteomes" id="UP000000664"/>
    </source>
</evidence>
<name>A0A805ZNB0_LACGA</name>
<dbReference type="InterPro" id="IPR025887">
    <property type="entry name" value="Glyco_hydro_31_N_dom"/>
</dbReference>
<dbReference type="Pfam" id="PF01055">
    <property type="entry name" value="Glyco_hydro_31_2nd"/>
    <property type="match status" value="1"/>
</dbReference>
<dbReference type="PANTHER" id="PTHR43863">
    <property type="entry name" value="HYDROLASE, PUTATIVE (AFU_ORTHOLOGUE AFUA_1G03140)-RELATED"/>
    <property type="match status" value="1"/>
</dbReference>
<proteinExistence type="inferred from homology"/>
<dbReference type="PANTHER" id="PTHR43863:SF2">
    <property type="entry name" value="MALTASE-GLUCOAMYLASE"/>
    <property type="match status" value="1"/>
</dbReference>
<sequence length="668" mass="78265">MFNTRNTQFLDYFYEGEHLCIYPWGHGLRVHDSFFDGMHNWALTEKSDFDSNFRVIYNADEATIVNGKTKAIVNKNGKITFYDKNKIILEEFWRERNFRKIKINNSQFLNQKENEYSSALKIKARDFSPNNKGSYEVAVRFEANDNERIYGMGQYQQSQLNLKGCKLELAQRNSQATVPFLISNYGYGLLWNNPGIGEVTFANNITEWKNIDTDCIDYWICAEDTPKEIISAYTNVTGHSPKMPQYALGLWQSKLRYRNQNEVISVAKHYHDLHIPLSVIVIDYFHWPKQGDFKFDKRYFPNPEKMVKDLKRLNVELMVSVWPNIDCTSENYNEMNEKGYLVRVDNGKSITMTFHGNTTFFDTTNPKARRFVWDKIKRNYYQKEVKHFWLDEAEPEYSTYDFDNYRLHLGRNSQVGNIYPTLYAKGFYEGEKKEGQHNPISLIRSAWAGSQKYGSLVWSGDIDSSFRSFKYQYQAGLNIGLAGIPWWTSDIGGFHGGSSTDSEFKELLIRWFEFAVYCPILRMHGDREPHEFPIDNQVEGTGAPNEIWSFGKETFDILRKQVNIREALKPYINSCMNEAHEKGFPVMRTLFFEFPEDKVSWNIEDEHMLGKKYLVAPIFEFGKRRRQVYLPFGSRWKDVNSGSIRSGGIWVNCEASLDQIPVFERIDY</sequence>
<dbReference type="Pfam" id="PF21365">
    <property type="entry name" value="Glyco_hydro_31_3rd"/>
    <property type="match status" value="1"/>
</dbReference>
<keyword evidence="2 6" id="KW-0378">Hydrolase</keyword>
<dbReference type="InterPro" id="IPR051816">
    <property type="entry name" value="Glycosyl_Hydrolase_31"/>
</dbReference>
<reference evidence="6 7" key="1">
    <citation type="journal article" date="2006" name="Proc. Natl. Acad. Sci. U.S.A.">
        <title>Comparative genomics of the lactic acid bacteria.</title>
        <authorList>
            <person name="Makarova K."/>
            <person name="Slesarev A."/>
            <person name="Wolf Y."/>
            <person name="Sorokin A."/>
            <person name="Mirkin B."/>
            <person name="Koonin E."/>
            <person name="Pavlov A."/>
            <person name="Pavlova N."/>
            <person name="Karamychev V."/>
            <person name="Polouchine N."/>
            <person name="Shakhova V."/>
            <person name="Grigoriev I."/>
            <person name="Lou Y."/>
            <person name="Rohksar D."/>
            <person name="Lucas S."/>
            <person name="Huang K."/>
            <person name="Goodstein D.M."/>
            <person name="Hawkins T."/>
            <person name="Plengvidhya V."/>
            <person name="Welker D."/>
            <person name="Hughes J."/>
            <person name="Goh Y."/>
            <person name="Benson A."/>
            <person name="Baldwin K."/>
            <person name="Lee J.H."/>
            <person name="Diaz-Muniz I."/>
            <person name="Dosti B."/>
            <person name="Smeianov V."/>
            <person name="Wechter W."/>
            <person name="Barabote R."/>
            <person name="Lorca G."/>
            <person name="Altermann E."/>
            <person name="Barrangou R."/>
            <person name="Ganesan B."/>
            <person name="Xie Y."/>
            <person name="Rawsthorne H."/>
            <person name="Tamir D."/>
            <person name="Parker C."/>
            <person name="Breidt F."/>
            <person name="Broadbent J."/>
            <person name="Hutkins R."/>
            <person name="O'Sullivan D."/>
            <person name="Steele J."/>
            <person name="Unlu G."/>
            <person name="Saier M."/>
            <person name="Klaenhammer T."/>
            <person name="Richardson P."/>
            <person name="Kozyavkin S."/>
            <person name="Weimer B."/>
            <person name="Mills D."/>
        </authorList>
    </citation>
    <scope>NUCLEOTIDE SEQUENCE [LARGE SCALE GENOMIC DNA]</scope>
    <source>
        <strain evidence="7">ATCC 33323 / DSM 20243 / BCRC 14619 / CIP 102991 / JCM 1131 / KCTC 3163 / NCIMB 11718 / NCTC 13722 / AM63</strain>
    </source>
</reference>
<dbReference type="RefSeq" id="WP_003647634.1">
    <property type="nucleotide sequence ID" value="NC_008530.1"/>
</dbReference>
<dbReference type="Pfam" id="PF13802">
    <property type="entry name" value="Gal_mutarotas_2"/>
    <property type="match status" value="1"/>
</dbReference>
<keyword evidence="2" id="KW-0326">Glycosidase</keyword>
<feature type="domain" description="Glycoside hydrolase family 31 TIM barrel" evidence="3">
    <location>
        <begin position="241"/>
        <end position="573"/>
    </location>
</feature>
<dbReference type="CDD" id="cd14752">
    <property type="entry name" value="GH31_N"/>
    <property type="match status" value="1"/>
</dbReference>
<dbReference type="EMBL" id="CP000413">
    <property type="protein sequence ID" value="ABJ59918.1"/>
    <property type="molecule type" value="Genomic_DNA"/>
</dbReference>
<dbReference type="InterPro" id="IPR013780">
    <property type="entry name" value="Glyco_hydro_b"/>
</dbReference>
<evidence type="ECO:0000313" key="6">
    <source>
        <dbReference type="EMBL" id="ABJ59918.1"/>
    </source>
</evidence>
<dbReference type="AlphaFoldDB" id="A0A805ZNB0"/>